<sequence length="84" mass="10006">MKNNEILREQILEIVKNQLENNDPPETKITYNKLTMNGYNDFQSRQMIGQCVAIELFEIIKMGKPFDNDRYIKNLKKLPKEPFE</sequence>
<evidence type="ECO:0000313" key="2">
    <source>
        <dbReference type="Proteomes" id="UP001597011"/>
    </source>
</evidence>
<comment type="caution">
    <text evidence="1">The sequence shown here is derived from an EMBL/GenBank/DDBJ whole genome shotgun (WGS) entry which is preliminary data.</text>
</comment>
<gene>
    <name evidence="1" type="ORF">ACFQ0I_17070</name>
</gene>
<proteinExistence type="predicted"/>
<name>A0ABW3BYC9_9FLAO</name>
<dbReference type="EMBL" id="JBHTIB010000040">
    <property type="protein sequence ID" value="MFD0837492.1"/>
    <property type="molecule type" value="Genomic_DNA"/>
</dbReference>
<accession>A0ABW3BYC9</accession>
<organism evidence="1 2">
    <name type="scientific">Mariniflexile aquimaris</name>
    <dbReference type="NCBI Taxonomy" id="881009"/>
    <lineage>
        <taxon>Bacteria</taxon>
        <taxon>Pseudomonadati</taxon>
        <taxon>Bacteroidota</taxon>
        <taxon>Flavobacteriia</taxon>
        <taxon>Flavobacteriales</taxon>
        <taxon>Flavobacteriaceae</taxon>
        <taxon>Mariniflexile</taxon>
    </lineage>
</organism>
<dbReference type="Proteomes" id="UP001597011">
    <property type="component" value="Unassembled WGS sequence"/>
</dbReference>
<evidence type="ECO:0000313" key="1">
    <source>
        <dbReference type="EMBL" id="MFD0837492.1"/>
    </source>
</evidence>
<keyword evidence="2" id="KW-1185">Reference proteome</keyword>
<reference evidence="2" key="1">
    <citation type="journal article" date="2019" name="Int. J. Syst. Evol. Microbiol.">
        <title>The Global Catalogue of Microorganisms (GCM) 10K type strain sequencing project: providing services to taxonomists for standard genome sequencing and annotation.</title>
        <authorList>
            <consortium name="The Broad Institute Genomics Platform"/>
            <consortium name="The Broad Institute Genome Sequencing Center for Infectious Disease"/>
            <person name="Wu L."/>
            <person name="Ma J."/>
        </authorList>
    </citation>
    <scope>NUCLEOTIDE SEQUENCE [LARGE SCALE GENOMIC DNA]</scope>
    <source>
        <strain evidence="2">CCUG 60529</strain>
    </source>
</reference>
<protein>
    <submittedName>
        <fullName evidence="1">Uncharacterized protein</fullName>
    </submittedName>
</protein>
<dbReference type="RefSeq" id="WP_379944200.1">
    <property type="nucleotide sequence ID" value="NZ_JBHTIB010000040.1"/>
</dbReference>